<keyword evidence="3" id="KW-1185">Reference proteome</keyword>
<proteinExistence type="predicted"/>
<accession>A0A936Z8B0</accession>
<feature type="region of interest" description="Disordered" evidence="1">
    <location>
        <begin position="1"/>
        <end position="107"/>
    </location>
</feature>
<feature type="compositionally biased region" description="Basic and acidic residues" evidence="1">
    <location>
        <begin position="1"/>
        <end position="18"/>
    </location>
</feature>
<comment type="caution">
    <text evidence="2">The sequence shown here is derived from an EMBL/GenBank/DDBJ whole genome shotgun (WGS) entry which is preliminary data.</text>
</comment>
<dbReference type="RefSeq" id="WP_202062744.1">
    <property type="nucleotide sequence ID" value="NZ_JAEQMY010000033.1"/>
</dbReference>
<gene>
    <name evidence="2" type="ORF">JKG68_19155</name>
</gene>
<reference evidence="2" key="1">
    <citation type="submission" date="2021-01" db="EMBL/GenBank/DDBJ databases">
        <title>Microvirga sp.</title>
        <authorList>
            <person name="Kim M.K."/>
        </authorList>
    </citation>
    <scope>NUCLEOTIDE SEQUENCE</scope>
    <source>
        <strain evidence="2">5420S-16</strain>
    </source>
</reference>
<evidence type="ECO:0000256" key="1">
    <source>
        <dbReference type="SAM" id="MobiDB-lite"/>
    </source>
</evidence>
<sequence length="107" mass="11518">MTRDPRSDAEKARADLARNAELGLGVPQSPAEQQPSVTPQTFGDRTENGSILNQAMTPEEIAESRDIGDSTGTMATSRDIPVSRQNVQSPPTHRSDESDGVLSRAKE</sequence>
<name>A0A936Z8B0_9HYPH</name>
<organism evidence="2 3">
    <name type="scientific">Microvirga aerilata</name>
    <dbReference type="NCBI Taxonomy" id="670292"/>
    <lineage>
        <taxon>Bacteria</taxon>
        <taxon>Pseudomonadati</taxon>
        <taxon>Pseudomonadota</taxon>
        <taxon>Alphaproteobacteria</taxon>
        <taxon>Hyphomicrobiales</taxon>
        <taxon>Methylobacteriaceae</taxon>
        <taxon>Microvirga</taxon>
    </lineage>
</organism>
<dbReference type="EMBL" id="JAEQMY010000033">
    <property type="protein sequence ID" value="MBL0406083.1"/>
    <property type="molecule type" value="Genomic_DNA"/>
</dbReference>
<evidence type="ECO:0000313" key="3">
    <source>
        <dbReference type="Proteomes" id="UP000605848"/>
    </source>
</evidence>
<protein>
    <submittedName>
        <fullName evidence="2">Uncharacterized protein</fullName>
    </submittedName>
</protein>
<feature type="compositionally biased region" description="Polar residues" evidence="1">
    <location>
        <begin position="30"/>
        <end position="56"/>
    </location>
</feature>
<dbReference type="Proteomes" id="UP000605848">
    <property type="component" value="Unassembled WGS sequence"/>
</dbReference>
<dbReference type="AlphaFoldDB" id="A0A936Z8B0"/>
<feature type="compositionally biased region" description="Polar residues" evidence="1">
    <location>
        <begin position="83"/>
        <end position="92"/>
    </location>
</feature>
<evidence type="ECO:0000313" key="2">
    <source>
        <dbReference type="EMBL" id="MBL0406083.1"/>
    </source>
</evidence>